<protein>
    <submittedName>
        <fullName evidence="2">Ribosome-associated protein</fullName>
    </submittedName>
</protein>
<proteinExistence type="predicted"/>
<evidence type="ECO:0000313" key="3">
    <source>
        <dbReference type="Proteomes" id="UP000182471"/>
    </source>
</evidence>
<evidence type="ECO:0000313" key="2">
    <source>
        <dbReference type="EMBL" id="SES07346.1"/>
    </source>
</evidence>
<name>A0A1H9UD29_9FIRM</name>
<dbReference type="RefSeq" id="WP_022749937.1">
    <property type="nucleotide sequence ID" value="NZ_FOGW01000027.1"/>
</dbReference>
<reference evidence="3" key="1">
    <citation type="submission" date="2016-10" db="EMBL/GenBank/DDBJ databases">
        <authorList>
            <person name="Varghese N."/>
            <person name="Submissions S."/>
        </authorList>
    </citation>
    <scope>NUCLEOTIDE SEQUENCE [LARGE SCALE GENOMIC DNA]</scope>
    <source>
        <strain evidence="3">S1b</strain>
    </source>
</reference>
<organism evidence="2 3">
    <name type="scientific">Lachnobacterium bovis</name>
    <dbReference type="NCBI Taxonomy" id="140626"/>
    <lineage>
        <taxon>Bacteria</taxon>
        <taxon>Bacillati</taxon>
        <taxon>Bacillota</taxon>
        <taxon>Clostridia</taxon>
        <taxon>Lachnospirales</taxon>
        <taxon>Lachnospiraceae</taxon>
        <taxon>Lachnobacterium</taxon>
    </lineage>
</organism>
<evidence type="ECO:0000256" key="1">
    <source>
        <dbReference type="PROSITE-ProRule" id="PRU00182"/>
    </source>
</evidence>
<keyword evidence="3" id="KW-1185">Reference proteome</keyword>
<keyword evidence="1" id="KW-0694">RNA-binding</keyword>
<dbReference type="PROSITE" id="PS50889">
    <property type="entry name" value="S4"/>
    <property type="match status" value="1"/>
</dbReference>
<dbReference type="Pfam" id="PF13275">
    <property type="entry name" value="S4_2"/>
    <property type="match status" value="1"/>
</dbReference>
<accession>A0A1H9UD29</accession>
<sequence>MIEITIKESEEFIKLGQALKKAGLVDSGVDAKMVILDGLVQVNGQVDTRRGKKLYDGDEVTYNGEVIKISK</sequence>
<dbReference type="SUPFAM" id="SSF55174">
    <property type="entry name" value="Alpha-L RNA-binding motif"/>
    <property type="match status" value="1"/>
</dbReference>
<dbReference type="AlphaFoldDB" id="A0A1H9UD29"/>
<dbReference type="InterPro" id="IPR036986">
    <property type="entry name" value="S4_RNA-bd_sf"/>
</dbReference>
<dbReference type="Proteomes" id="UP000182471">
    <property type="component" value="Unassembled WGS sequence"/>
</dbReference>
<dbReference type="EMBL" id="FOGW01000027">
    <property type="protein sequence ID" value="SES07346.1"/>
    <property type="molecule type" value="Genomic_DNA"/>
</dbReference>
<dbReference type="CDD" id="cd00165">
    <property type="entry name" value="S4"/>
    <property type="match status" value="1"/>
</dbReference>
<dbReference type="Gene3D" id="3.10.290.10">
    <property type="entry name" value="RNA-binding S4 domain"/>
    <property type="match status" value="1"/>
</dbReference>
<dbReference type="OrthoDB" id="9811532at2"/>
<gene>
    <name evidence="2" type="ORF">SAMN02910429_02052</name>
</gene>
<dbReference type="GO" id="GO:0003723">
    <property type="term" value="F:RNA binding"/>
    <property type="evidence" value="ECO:0007669"/>
    <property type="project" value="UniProtKB-KW"/>
</dbReference>